<accession>A0A4Y2H2B6</accession>
<protein>
    <submittedName>
        <fullName evidence="1">Uncharacterized protein</fullName>
    </submittedName>
</protein>
<evidence type="ECO:0000313" key="1">
    <source>
        <dbReference type="EMBL" id="GBM59086.1"/>
    </source>
</evidence>
<gene>
    <name evidence="1" type="ORF">AVEN_169032_1</name>
</gene>
<dbReference type="EMBL" id="BGPR01001665">
    <property type="protein sequence ID" value="GBM59086.1"/>
    <property type="molecule type" value="Genomic_DNA"/>
</dbReference>
<organism evidence="1 2">
    <name type="scientific">Araneus ventricosus</name>
    <name type="common">Orbweaver spider</name>
    <name type="synonym">Epeira ventricosa</name>
    <dbReference type="NCBI Taxonomy" id="182803"/>
    <lineage>
        <taxon>Eukaryota</taxon>
        <taxon>Metazoa</taxon>
        <taxon>Ecdysozoa</taxon>
        <taxon>Arthropoda</taxon>
        <taxon>Chelicerata</taxon>
        <taxon>Arachnida</taxon>
        <taxon>Araneae</taxon>
        <taxon>Araneomorphae</taxon>
        <taxon>Entelegynae</taxon>
        <taxon>Araneoidea</taxon>
        <taxon>Araneidae</taxon>
        <taxon>Araneus</taxon>
    </lineage>
</organism>
<name>A0A4Y2H2B6_ARAVE</name>
<dbReference type="Proteomes" id="UP000499080">
    <property type="component" value="Unassembled WGS sequence"/>
</dbReference>
<comment type="caution">
    <text evidence="1">The sequence shown here is derived from an EMBL/GenBank/DDBJ whole genome shotgun (WGS) entry which is preliminary data.</text>
</comment>
<sequence length="124" mass="14301">MKRIRSLSQVLDKLFVEMFSNHCNLSGTIGVWKCQERVNRYFVTQCVGSPFSLHEQLSCVRRLKRWRYEGKGSCPVTNISSSLFHPPGLFETLCTIPCVLRPVSPLFQLSCQMLKAEKQRSVFE</sequence>
<keyword evidence="2" id="KW-1185">Reference proteome</keyword>
<proteinExistence type="predicted"/>
<reference evidence="1 2" key="1">
    <citation type="journal article" date="2019" name="Sci. Rep.">
        <title>Orb-weaving spider Araneus ventricosus genome elucidates the spidroin gene catalogue.</title>
        <authorList>
            <person name="Kono N."/>
            <person name="Nakamura H."/>
            <person name="Ohtoshi R."/>
            <person name="Moran D.A.P."/>
            <person name="Shinohara A."/>
            <person name="Yoshida Y."/>
            <person name="Fujiwara M."/>
            <person name="Mori M."/>
            <person name="Tomita M."/>
            <person name="Arakawa K."/>
        </authorList>
    </citation>
    <scope>NUCLEOTIDE SEQUENCE [LARGE SCALE GENOMIC DNA]</scope>
</reference>
<dbReference type="AlphaFoldDB" id="A0A4Y2H2B6"/>
<evidence type="ECO:0000313" key="2">
    <source>
        <dbReference type="Proteomes" id="UP000499080"/>
    </source>
</evidence>